<dbReference type="SUPFAM" id="SSF52540">
    <property type="entry name" value="P-loop containing nucleoside triphosphate hydrolases"/>
    <property type="match status" value="1"/>
</dbReference>
<organism evidence="4 5">
    <name type="scientific">Donghicola mangrovi</name>
    <dbReference type="NCBI Taxonomy" id="2729614"/>
    <lineage>
        <taxon>Bacteria</taxon>
        <taxon>Pseudomonadati</taxon>
        <taxon>Pseudomonadota</taxon>
        <taxon>Alphaproteobacteria</taxon>
        <taxon>Rhodobacterales</taxon>
        <taxon>Roseobacteraceae</taxon>
        <taxon>Donghicola</taxon>
    </lineage>
</organism>
<evidence type="ECO:0000256" key="1">
    <source>
        <dbReference type="ARBA" id="ARBA00022679"/>
    </source>
</evidence>
<dbReference type="PANTHER" id="PTHR10605">
    <property type="entry name" value="HEPARAN SULFATE SULFOTRANSFERASE"/>
    <property type="match status" value="1"/>
</dbReference>
<protein>
    <submittedName>
        <fullName evidence="4">Sulfotransferase domain-containing protein</fullName>
    </submittedName>
</protein>
<dbReference type="Gene3D" id="3.40.50.300">
    <property type="entry name" value="P-loop containing nucleotide triphosphate hydrolases"/>
    <property type="match status" value="1"/>
</dbReference>
<dbReference type="Pfam" id="PF00685">
    <property type="entry name" value="Sulfotransfer_1"/>
    <property type="match status" value="1"/>
</dbReference>
<accession>A0A850Q8D3</accession>
<dbReference type="RefSeq" id="WP_177157092.1">
    <property type="nucleotide sequence ID" value="NZ_JABCJE010000002.1"/>
</dbReference>
<evidence type="ECO:0000313" key="5">
    <source>
        <dbReference type="Proteomes" id="UP000592216"/>
    </source>
</evidence>
<feature type="domain" description="Sulfotransferase" evidence="3">
    <location>
        <begin position="11"/>
        <end position="188"/>
    </location>
</feature>
<proteinExistence type="predicted"/>
<keyword evidence="2" id="KW-0325">Glycoprotein</keyword>
<dbReference type="InterPro" id="IPR037359">
    <property type="entry name" value="NST/OST"/>
</dbReference>
<evidence type="ECO:0000256" key="2">
    <source>
        <dbReference type="ARBA" id="ARBA00023180"/>
    </source>
</evidence>
<comment type="caution">
    <text evidence="4">The sequence shown here is derived from an EMBL/GenBank/DDBJ whole genome shotgun (WGS) entry which is preliminary data.</text>
</comment>
<keyword evidence="1 4" id="KW-0808">Transferase</keyword>
<dbReference type="InterPro" id="IPR000863">
    <property type="entry name" value="Sulfotransferase_dom"/>
</dbReference>
<name>A0A850Q8D3_9RHOB</name>
<dbReference type="EMBL" id="JABCJE010000002">
    <property type="protein sequence ID" value="NVO23000.1"/>
    <property type="molecule type" value="Genomic_DNA"/>
</dbReference>
<dbReference type="AlphaFoldDB" id="A0A850Q8D3"/>
<reference evidence="4 5" key="1">
    <citation type="submission" date="2020-04" db="EMBL/GenBank/DDBJ databases">
        <title>Donghicola sp., a member of the Rhodobacteraceae family isolated from mangrove forest in Thailand.</title>
        <authorList>
            <person name="Charoenyingcharoen P."/>
            <person name="Yukphan P."/>
        </authorList>
    </citation>
    <scope>NUCLEOTIDE SEQUENCE [LARGE SCALE GENOMIC DNA]</scope>
    <source>
        <strain evidence="4 5">B5-SW-15</strain>
    </source>
</reference>
<dbReference type="PANTHER" id="PTHR10605:SF56">
    <property type="entry name" value="BIFUNCTIONAL HEPARAN SULFATE N-DEACETYLASE_N-SULFOTRANSFERASE"/>
    <property type="match status" value="1"/>
</dbReference>
<evidence type="ECO:0000259" key="3">
    <source>
        <dbReference type="Pfam" id="PF00685"/>
    </source>
</evidence>
<sequence length="282" mass="32479">MFYENTGVKLPDFIIIGAMKSGTTTLYDYLSKHPDIVMSRKKETDFFVKEKNWKKGLDWYSNQFKAGGKILGEASPNYTKQRDFTGVPERIFGVCPRVRFIYILRDPVQRAISQYQHSFLQEKQKSNSADYWCEENYSHILDASRYGTQLLCYLKFFPLDRFLFIDFCDLIKNPQTTINLVTEHIGVDSLLVSQPINENSGDIISGIPREILSFSQSRPGQFFSDLLSHSTKSALKKTLSLSKKRIAPCIPDIIIQRMKVDLVEEAALVREYSCKSFSSWCI</sequence>
<dbReference type="InterPro" id="IPR027417">
    <property type="entry name" value="P-loop_NTPase"/>
</dbReference>
<dbReference type="GO" id="GO:0008146">
    <property type="term" value="F:sulfotransferase activity"/>
    <property type="evidence" value="ECO:0007669"/>
    <property type="project" value="InterPro"/>
</dbReference>
<gene>
    <name evidence="4" type="ORF">HJ536_06480</name>
</gene>
<dbReference type="Proteomes" id="UP000592216">
    <property type="component" value="Unassembled WGS sequence"/>
</dbReference>
<evidence type="ECO:0000313" key="4">
    <source>
        <dbReference type="EMBL" id="NVO23000.1"/>
    </source>
</evidence>